<keyword evidence="8" id="KW-0206">Cytoskeleton</keyword>
<evidence type="ECO:0000259" key="13">
    <source>
        <dbReference type="PROSITE" id="PS50067"/>
    </source>
</evidence>
<sequence>MSKLSFRARALDAAKPLPIYRSKDLPDLNDCVSINRAVPQMPTGMEKEEESEHHLQRAISAQQVFREKKESMVIPVPEAESNITYYDRLYKGEFKVPKQYIHIQPFSLDNEQPDYDMDSEDDTLLNRLNRKMEIKPVQFETMIDRLEKASANQLVTIQEAKLLLNEDDYLLKSVYDYWVRKRKNCRGPSLIPQIKQEKRDGSTNSDPYVAFRRRTEKMQTRKNRKNDEASYEKMLKLRREFSRTVTILEMIKRREKSKRELLHLTLEVVEKRYQLGDFGGEILNEVKIPRPEKSVYNTPISLHNGNHHKVLEFKIKHPHHISVKEDSHDFVRPKKKYLKKTKLDISYQQPHTEPLPAINKSDLKQYDFHSSDDEEYLQALSPTSEPDEENDPDGSFAFRRKAVCQYHAPRLDQANSFPWECTELAGLEELKYRHCLTALSIPRRCIGFARRRVGRGGRVILDRASSDQDNILKQLDPEVFNSIPSSSTSDCSTWTNASKTRSGNAMSLKEVLSNIKMCRLRCFRPQSIQIRDSGDGCTSRKLGQTMSNRRVTGASVALLNSNRNGISGGITEEQFQTHRQQLVQMQQQQLAQLQQKQQSQHSTRPAHPNSQVSGTSDCMSKTLDSASAHFAASAVVSAPGPGREVYKDNRVHSSNINGVVQPSGTSKTLHSASTALTPSPAISTVQLVRTVSHTTTNHLIPAMCTSSPQSLPGNNSCLATAVHLSNVGVVSPMNVHLGTRTSAPSPSALKLATVATNLDRVPKVTPSSAISSIARYNSLIDSRGKPYIFDKVLPPNTSQENVYNACAKQIVKDVLGGYNGTIFAYGQTSSGKTHTMEGKLHNPQLMGIIPRISHDIFDHIYSMDENLEFHIKVSYFEIYMDKIRDLLDVSKTNLAVHEDKNRVPYVKGCTERFVSSPEEVMDVIDEGKANRHVAVTNMNEHSSRSHSIFLINIKQENVETEKKLCGKLYLVDLAGSEKVSKTGAEGAVLDEAKNINKSLSALGNVISALAEGTKTHVPYRDSKMTRILQDSLGGNCRTTIVICCSPSVYNEAETKSTLMFGQRAKTIKNTVSVNLELTAEEWKKKYEKEKEKSKSLKNVIQQLELELNRWRNGEAVPEDEQLSAEDQKNLEPCDNTPIIDNLASPNPSLSAEEKSKYEENIANLYKQLDDKDDEINQQSQLAEKLKQQMLDQDELLASTRRDYEKIQEDLTRLQMENEAAKDEVKEVLQALEELAVNYDQKSQEVEDRTQANEQLADELAQKTTCLWAVQRELNQLQELSKHQKKRAAEILNLLLKDLNEIGGIIGTNDIKVMTEVNGVIEEEFTMARLYISKMKSEVKSLVNRSKQLETSQIDTTRKMQVNEKELASCQLLISQHQAKIKSLTDYMQNVEQKKRQLEESQDALTEELAKLNAQADAMHEVSVMDKEKEHMTLLQDAVEMKETLEKQMESHREIHQKQLSRLRDEIEDKQKMIDELKDLNQKLQLEHKKLISDYDKLKTEEQEKDMKLQKLIILNDKRELAKQDLKGLEETVAKELQTLHNLRRLFVQDLTTRVKKSTELDCDDGGGSAAQKQKISFLENNLEQLTKVHKQLVRDNADLRCELPKLEKRLRATAERVKALESALKEAKENTMKDRKRYQQEVDRIKEAVPRYPAVKKVLTDWVAVCVRPHPAMEPWPAVAWVLLLSLIADWLKAVHSREFTVQDIIYLHPSTTPYPGGFKCFTCENASDNYECNRWAPDVYCPRDLPENIPTGPAPMQLQQVRSVNDIKESGP</sequence>
<name>A0A662YXK8_ACIRT</name>
<dbReference type="Gene3D" id="6.10.250.1590">
    <property type="match status" value="1"/>
</dbReference>
<dbReference type="GO" id="GO:0032991">
    <property type="term" value="C:protein-containing complex"/>
    <property type="evidence" value="ECO:0007669"/>
    <property type="project" value="UniProtKB-ARBA"/>
</dbReference>
<feature type="region of interest" description="Disordered" evidence="12">
    <location>
        <begin position="1752"/>
        <end position="1773"/>
    </location>
</feature>
<comment type="similarity">
    <text evidence="10">Belongs to the TRAFAC class myosin-kinesin ATPase superfamily. Kinesin family.</text>
</comment>
<feature type="compositionally biased region" description="Polar residues" evidence="12">
    <location>
        <begin position="608"/>
        <end position="620"/>
    </location>
</feature>
<gene>
    <name evidence="14" type="ORF">EOD39_7252</name>
</gene>
<evidence type="ECO:0000256" key="2">
    <source>
        <dbReference type="ARBA" id="ARBA00022490"/>
    </source>
</evidence>
<organism evidence="14 15">
    <name type="scientific">Acipenser ruthenus</name>
    <name type="common">Sterlet sturgeon</name>
    <dbReference type="NCBI Taxonomy" id="7906"/>
    <lineage>
        <taxon>Eukaryota</taxon>
        <taxon>Metazoa</taxon>
        <taxon>Chordata</taxon>
        <taxon>Craniata</taxon>
        <taxon>Vertebrata</taxon>
        <taxon>Euteleostomi</taxon>
        <taxon>Actinopterygii</taxon>
        <taxon>Chondrostei</taxon>
        <taxon>Acipenseriformes</taxon>
        <taxon>Acipenseridae</taxon>
        <taxon>Acipenser</taxon>
    </lineage>
</organism>
<dbReference type="EMBL" id="SCEB01000062">
    <property type="protein sequence ID" value="RXN01273.1"/>
    <property type="molecule type" value="Genomic_DNA"/>
</dbReference>
<feature type="coiled-coil region" evidence="11">
    <location>
        <begin position="1154"/>
        <end position="1258"/>
    </location>
</feature>
<evidence type="ECO:0000256" key="8">
    <source>
        <dbReference type="ARBA" id="ARBA00023212"/>
    </source>
</evidence>
<dbReference type="FunFam" id="3.40.850.10:FF:000067">
    <property type="entry name" value="Kinesin-like protein"/>
    <property type="match status" value="1"/>
</dbReference>
<dbReference type="InterPro" id="IPR009607">
    <property type="entry name" value="Enhancer_polycomb_C"/>
</dbReference>
<keyword evidence="7 10" id="KW-0505">Motor protein</keyword>
<dbReference type="PRINTS" id="PR00380">
    <property type="entry name" value="KINESINHEAVY"/>
</dbReference>
<feature type="coiled-coil region" evidence="11">
    <location>
        <begin position="1331"/>
        <end position="1648"/>
    </location>
</feature>
<dbReference type="PANTHER" id="PTHR47968">
    <property type="entry name" value="CENTROMERE PROTEIN E"/>
    <property type="match status" value="1"/>
</dbReference>
<feature type="region of interest" description="Disordered" evidence="12">
    <location>
        <begin position="588"/>
        <end position="620"/>
    </location>
</feature>
<evidence type="ECO:0000256" key="7">
    <source>
        <dbReference type="ARBA" id="ARBA00023175"/>
    </source>
</evidence>
<dbReference type="InterPro" id="IPR027640">
    <property type="entry name" value="Kinesin-like_fam"/>
</dbReference>
<evidence type="ECO:0000256" key="10">
    <source>
        <dbReference type="PROSITE-ProRule" id="PRU00283"/>
    </source>
</evidence>
<dbReference type="GO" id="GO:0008017">
    <property type="term" value="F:microtubule binding"/>
    <property type="evidence" value="ECO:0007669"/>
    <property type="project" value="InterPro"/>
</dbReference>
<evidence type="ECO:0000256" key="6">
    <source>
        <dbReference type="ARBA" id="ARBA00023054"/>
    </source>
</evidence>
<evidence type="ECO:0000256" key="11">
    <source>
        <dbReference type="SAM" id="Coils"/>
    </source>
</evidence>
<dbReference type="GO" id="GO:0007292">
    <property type="term" value="P:female gamete generation"/>
    <property type="evidence" value="ECO:0007669"/>
    <property type="project" value="UniProtKB-ARBA"/>
</dbReference>
<keyword evidence="2" id="KW-0963">Cytoplasm</keyword>
<dbReference type="PANTHER" id="PTHR47968:SF70">
    <property type="entry name" value="KINESIN HEAVY CHAIN ISOFORM 5C"/>
    <property type="match status" value="1"/>
</dbReference>
<dbReference type="SUPFAM" id="SSF52540">
    <property type="entry name" value="P-loop containing nucleoside triphosphate hydrolases"/>
    <property type="match status" value="1"/>
</dbReference>
<dbReference type="GO" id="GO:0030951">
    <property type="term" value="P:establishment or maintenance of microtubule cytoskeleton polarity"/>
    <property type="evidence" value="ECO:0007669"/>
    <property type="project" value="UniProtKB-ARBA"/>
</dbReference>
<dbReference type="InterPro" id="IPR027417">
    <property type="entry name" value="P-loop_NTPase"/>
</dbReference>
<reference evidence="14 15" key="1">
    <citation type="submission" date="2019-01" db="EMBL/GenBank/DDBJ databases">
        <title>Draft Genome and Complete Hox-Cluster Characterization of the Sterlet Sturgeon (Acipenser ruthenus).</title>
        <authorList>
            <person name="Wei Q."/>
        </authorList>
    </citation>
    <scope>NUCLEOTIDE SEQUENCE [LARGE SCALE GENOMIC DNA]</scope>
    <source>
        <strain evidence="14">WHYD16114868_AA</strain>
        <tissue evidence="14">Blood</tissue>
    </source>
</reference>
<dbReference type="GO" id="GO:0007097">
    <property type="term" value="P:nuclear migration"/>
    <property type="evidence" value="ECO:0007669"/>
    <property type="project" value="UniProtKB-ARBA"/>
</dbReference>
<dbReference type="Gene3D" id="3.40.850.10">
    <property type="entry name" value="Kinesin motor domain"/>
    <property type="match status" value="1"/>
</dbReference>
<dbReference type="InterPro" id="IPR019542">
    <property type="entry name" value="Enhancer_polycomb-like_N"/>
</dbReference>
<keyword evidence="15" id="KW-1185">Reference proteome</keyword>
<dbReference type="GO" id="GO:0003777">
    <property type="term" value="F:microtubule motor activity"/>
    <property type="evidence" value="ECO:0007669"/>
    <property type="project" value="InterPro"/>
</dbReference>
<proteinExistence type="inferred from homology"/>
<dbReference type="CDD" id="cd01369">
    <property type="entry name" value="KISc_KHC_KIF5"/>
    <property type="match status" value="1"/>
</dbReference>
<evidence type="ECO:0000256" key="5">
    <source>
        <dbReference type="ARBA" id="ARBA00022840"/>
    </source>
</evidence>
<feature type="coiled-coil region" evidence="11">
    <location>
        <begin position="1072"/>
        <end position="1113"/>
    </location>
</feature>
<keyword evidence="6 11" id="KW-0175">Coiled coil</keyword>
<evidence type="ECO:0000256" key="3">
    <source>
        <dbReference type="ARBA" id="ARBA00022701"/>
    </source>
</evidence>
<evidence type="ECO:0000313" key="15">
    <source>
        <dbReference type="Proteomes" id="UP000289886"/>
    </source>
</evidence>
<evidence type="ECO:0000256" key="1">
    <source>
        <dbReference type="ARBA" id="ARBA00004245"/>
    </source>
</evidence>
<accession>A0A662YXK8</accession>
<dbReference type="PROSITE" id="PS00411">
    <property type="entry name" value="KINESIN_MOTOR_1"/>
    <property type="match status" value="1"/>
</dbReference>
<keyword evidence="5 10" id="KW-0067">ATP-binding</keyword>
<dbReference type="GO" id="GO:0048489">
    <property type="term" value="P:synaptic vesicle transport"/>
    <property type="evidence" value="ECO:0007669"/>
    <property type="project" value="UniProtKB-ARBA"/>
</dbReference>
<dbReference type="GO" id="GO:0098957">
    <property type="term" value="P:anterograde axonal transport of mitochondrion"/>
    <property type="evidence" value="ECO:0007669"/>
    <property type="project" value="UniProtKB-ARBA"/>
</dbReference>
<comment type="caution">
    <text evidence="14">The sequence shown here is derived from an EMBL/GenBank/DDBJ whole genome shotgun (WGS) entry which is preliminary data.</text>
</comment>
<evidence type="ECO:0000256" key="9">
    <source>
        <dbReference type="ARBA" id="ARBA00069521"/>
    </source>
</evidence>
<comment type="subcellular location">
    <subcellularLocation>
        <location evidence="1">Cytoplasm</location>
        <location evidence="1">Cytoskeleton</location>
    </subcellularLocation>
</comment>
<dbReference type="GO" id="GO:0005524">
    <property type="term" value="F:ATP binding"/>
    <property type="evidence" value="ECO:0007669"/>
    <property type="project" value="UniProtKB-UniRule"/>
</dbReference>
<dbReference type="InterPro" id="IPR036961">
    <property type="entry name" value="Kinesin_motor_dom_sf"/>
</dbReference>
<dbReference type="SMART" id="SM00129">
    <property type="entry name" value="KISc"/>
    <property type="match status" value="1"/>
</dbReference>
<dbReference type="Pfam" id="PF10513">
    <property type="entry name" value="EPL1"/>
    <property type="match status" value="1"/>
</dbReference>
<dbReference type="PROSITE" id="PS50067">
    <property type="entry name" value="KINESIN_MOTOR_2"/>
    <property type="match status" value="1"/>
</dbReference>
<keyword evidence="3" id="KW-0493">Microtubule</keyword>
<evidence type="ECO:0000256" key="4">
    <source>
        <dbReference type="ARBA" id="ARBA00022741"/>
    </source>
</evidence>
<dbReference type="Pfam" id="PF06752">
    <property type="entry name" value="E_Pc_C"/>
    <property type="match status" value="1"/>
</dbReference>
<dbReference type="InterPro" id="IPR019821">
    <property type="entry name" value="Kinesin_motor_CS"/>
</dbReference>
<dbReference type="CDD" id="cd23649">
    <property type="entry name" value="Khc_CBD_cc"/>
    <property type="match status" value="1"/>
</dbReference>
<feature type="domain" description="Kinesin motor" evidence="13">
    <location>
        <begin position="757"/>
        <end position="1067"/>
    </location>
</feature>
<dbReference type="Pfam" id="PF16975">
    <property type="entry name" value="UPAR_LY6_2"/>
    <property type="match status" value="1"/>
</dbReference>
<keyword evidence="4 10" id="KW-0547">Nucleotide-binding</keyword>
<dbReference type="GO" id="GO:0005874">
    <property type="term" value="C:microtubule"/>
    <property type="evidence" value="ECO:0007669"/>
    <property type="project" value="UniProtKB-KW"/>
</dbReference>
<dbReference type="GO" id="GO:1904115">
    <property type="term" value="C:axon cytoplasm"/>
    <property type="evidence" value="ECO:0007669"/>
    <property type="project" value="GOC"/>
</dbReference>
<dbReference type="InterPro" id="IPR001752">
    <property type="entry name" value="Kinesin_motor_dom"/>
</dbReference>
<evidence type="ECO:0000256" key="12">
    <source>
        <dbReference type="SAM" id="MobiDB-lite"/>
    </source>
</evidence>
<dbReference type="InterPro" id="IPR059182">
    <property type="entry name" value="Khc_C"/>
</dbReference>
<evidence type="ECO:0000313" key="14">
    <source>
        <dbReference type="EMBL" id="RXN01273.1"/>
    </source>
</evidence>
<feature type="region of interest" description="Disordered" evidence="12">
    <location>
        <begin position="375"/>
        <end position="394"/>
    </location>
</feature>
<dbReference type="Proteomes" id="UP000289886">
    <property type="component" value="Unassembled WGS sequence"/>
</dbReference>
<feature type="compositionally biased region" description="Low complexity" evidence="12">
    <location>
        <begin position="588"/>
        <end position="600"/>
    </location>
</feature>
<feature type="binding site" evidence="10">
    <location>
        <begin position="826"/>
        <end position="833"/>
    </location>
    <ligand>
        <name>ATP</name>
        <dbReference type="ChEBI" id="CHEBI:30616"/>
    </ligand>
</feature>
<protein>
    <recommendedName>
        <fullName evidence="9">Kinesin heavy chain</fullName>
    </recommendedName>
</protein>
<dbReference type="Pfam" id="PF00225">
    <property type="entry name" value="Kinesin"/>
    <property type="match status" value="1"/>
</dbReference>